<evidence type="ECO:0000256" key="3">
    <source>
        <dbReference type="ARBA" id="ARBA00022729"/>
    </source>
</evidence>
<dbReference type="PANTHER" id="PTHR30290:SF9">
    <property type="entry name" value="OLIGOPEPTIDE-BINDING PROTEIN APPA"/>
    <property type="match status" value="1"/>
</dbReference>
<proteinExistence type="inferred from homology"/>
<evidence type="ECO:0000256" key="4">
    <source>
        <dbReference type="SAM" id="SignalP"/>
    </source>
</evidence>
<dbReference type="Gene3D" id="3.10.105.10">
    <property type="entry name" value="Dipeptide-binding Protein, Domain 3"/>
    <property type="match status" value="1"/>
</dbReference>
<gene>
    <name evidence="6" type="ORF">BBF96_10030</name>
</gene>
<dbReference type="Gene3D" id="3.90.76.10">
    <property type="entry name" value="Dipeptide-binding Protein, Domain 1"/>
    <property type="match status" value="1"/>
</dbReference>
<dbReference type="AlphaFoldDB" id="A0A3S9SZK5"/>
<dbReference type="InterPro" id="IPR000914">
    <property type="entry name" value="SBP_5_dom"/>
</dbReference>
<protein>
    <recommendedName>
        <fullName evidence="5">Solute-binding protein family 5 domain-containing protein</fullName>
    </recommendedName>
</protein>
<dbReference type="GO" id="GO:1904680">
    <property type="term" value="F:peptide transmembrane transporter activity"/>
    <property type="evidence" value="ECO:0007669"/>
    <property type="project" value="TreeGrafter"/>
</dbReference>
<dbReference type="InterPro" id="IPR030678">
    <property type="entry name" value="Peptide/Ni-bd"/>
</dbReference>
<dbReference type="Proteomes" id="UP000267250">
    <property type="component" value="Chromosome"/>
</dbReference>
<dbReference type="RefSeq" id="WP_127017037.1">
    <property type="nucleotide sequence ID" value="NZ_CP016379.1"/>
</dbReference>
<evidence type="ECO:0000256" key="1">
    <source>
        <dbReference type="ARBA" id="ARBA00005695"/>
    </source>
</evidence>
<dbReference type="KEGG" id="aft:BBF96_10030"/>
<name>A0A3S9SZK5_9FIRM</name>
<evidence type="ECO:0000313" key="7">
    <source>
        <dbReference type="Proteomes" id="UP000267250"/>
    </source>
</evidence>
<dbReference type="InterPro" id="IPR039424">
    <property type="entry name" value="SBP_5"/>
</dbReference>
<dbReference type="GO" id="GO:0043190">
    <property type="term" value="C:ATP-binding cassette (ABC) transporter complex"/>
    <property type="evidence" value="ECO:0007669"/>
    <property type="project" value="InterPro"/>
</dbReference>
<dbReference type="OrthoDB" id="137511at2"/>
<comment type="similarity">
    <text evidence="1">Belongs to the bacterial solute-binding protein 5 family.</text>
</comment>
<keyword evidence="7" id="KW-1185">Reference proteome</keyword>
<keyword evidence="3 4" id="KW-0732">Signal</keyword>
<feature type="signal peptide" evidence="4">
    <location>
        <begin position="1"/>
        <end position="23"/>
    </location>
</feature>
<feature type="chain" id="PRO_5019204444" description="Solute-binding protein family 5 domain-containing protein" evidence="4">
    <location>
        <begin position="24"/>
        <end position="527"/>
    </location>
</feature>
<dbReference type="CDD" id="cd08514">
    <property type="entry name" value="PBP2_AppA_like"/>
    <property type="match status" value="1"/>
</dbReference>
<evidence type="ECO:0000256" key="2">
    <source>
        <dbReference type="ARBA" id="ARBA00022448"/>
    </source>
</evidence>
<feature type="domain" description="Solute-binding protein family 5" evidence="5">
    <location>
        <begin position="79"/>
        <end position="436"/>
    </location>
</feature>
<reference evidence="6 7" key="1">
    <citation type="submission" date="2016-07" db="EMBL/GenBank/DDBJ databases">
        <title>Genome and transcriptome analysis of iron-reducing fermentative bacteria Anoxybacter fermentans.</title>
        <authorList>
            <person name="Zeng X."/>
            <person name="Shao Z."/>
        </authorList>
    </citation>
    <scope>NUCLEOTIDE SEQUENCE [LARGE SCALE GENOMIC DNA]</scope>
    <source>
        <strain evidence="6 7">DY22613</strain>
    </source>
</reference>
<keyword evidence="2" id="KW-0813">Transport</keyword>
<dbReference type="Gene3D" id="3.40.190.10">
    <property type="entry name" value="Periplasmic binding protein-like II"/>
    <property type="match status" value="1"/>
</dbReference>
<sequence length="527" mass="59540">MKKKLVVLLATLVVLGLSFGVLAEEPKYGGTLILGTIGDAEVINPVLGTTNSASSYASMVYEAVLDIDPDTMEPIPGPLCESFESSEDNLVWTFHLKKGVKFSDGHEFTAEDVKYTFEIIGDPNTNTVRGYLVEPIESIKIIDDYTIQFTLKYPFPDFLYGTMTRGIIPAHIFAGTDINTNPANQNPVGTGPFVLEEWVHDDHATFVAREDYHRGRVYLDKVIYKVVADQNALLAAAEAGDIDSASVPPAEVARLEREAPAKGLKLWSRWDFGYTYIGFNMARDPFKDVRVRKALAISIYKPAIIKVAYFGQGRPATSNVVPGIKWAYNPNIPEYEYNVDEAKRLLEEAGWVDTDGDGIREKDGKELTFTLITNKGNAAREKVLQLVQNFWKKIGVKLEVDALTWTTFITERILKRDFDACVLGWTGMGPDPDDYSLFHSSQIEDGFNFVSYRNPEVDKLLEEGRTTMDIEKRKKIYYRIQELIHDDYPYIFLMYSKANAVYNEKVRGLRPSPLGFIHDWKDIWLAD</sequence>
<dbReference type="GO" id="GO:0015833">
    <property type="term" value="P:peptide transport"/>
    <property type="evidence" value="ECO:0007669"/>
    <property type="project" value="TreeGrafter"/>
</dbReference>
<dbReference type="Pfam" id="PF00496">
    <property type="entry name" value="SBP_bac_5"/>
    <property type="match status" value="1"/>
</dbReference>
<dbReference type="PIRSF" id="PIRSF002741">
    <property type="entry name" value="MppA"/>
    <property type="match status" value="1"/>
</dbReference>
<dbReference type="PANTHER" id="PTHR30290">
    <property type="entry name" value="PERIPLASMIC BINDING COMPONENT OF ABC TRANSPORTER"/>
    <property type="match status" value="1"/>
</dbReference>
<evidence type="ECO:0000259" key="5">
    <source>
        <dbReference type="Pfam" id="PF00496"/>
    </source>
</evidence>
<dbReference type="SUPFAM" id="SSF53850">
    <property type="entry name" value="Periplasmic binding protein-like II"/>
    <property type="match status" value="1"/>
</dbReference>
<accession>A0A3S9SZK5</accession>
<dbReference type="GO" id="GO:0042597">
    <property type="term" value="C:periplasmic space"/>
    <property type="evidence" value="ECO:0007669"/>
    <property type="project" value="UniProtKB-ARBA"/>
</dbReference>
<dbReference type="EMBL" id="CP016379">
    <property type="protein sequence ID" value="AZR73690.1"/>
    <property type="molecule type" value="Genomic_DNA"/>
</dbReference>
<organism evidence="6 7">
    <name type="scientific">Anoxybacter fermentans</name>
    <dbReference type="NCBI Taxonomy" id="1323375"/>
    <lineage>
        <taxon>Bacteria</taxon>
        <taxon>Bacillati</taxon>
        <taxon>Bacillota</taxon>
        <taxon>Clostridia</taxon>
        <taxon>Halanaerobiales</taxon>
        <taxon>Anoxybacter</taxon>
    </lineage>
</organism>
<evidence type="ECO:0000313" key="6">
    <source>
        <dbReference type="EMBL" id="AZR73690.1"/>
    </source>
</evidence>
<dbReference type="FunFam" id="3.10.105.10:FF:000006">
    <property type="entry name" value="Peptide ABC transporter substrate-binding protein"/>
    <property type="match status" value="1"/>
</dbReference>